<evidence type="ECO:0000313" key="2">
    <source>
        <dbReference type="Proteomes" id="UP001144978"/>
    </source>
</evidence>
<proteinExistence type="predicted"/>
<organism evidence="1 2">
    <name type="scientific">Trametes sanguinea</name>
    <dbReference type="NCBI Taxonomy" id="158606"/>
    <lineage>
        <taxon>Eukaryota</taxon>
        <taxon>Fungi</taxon>
        <taxon>Dikarya</taxon>
        <taxon>Basidiomycota</taxon>
        <taxon>Agaricomycotina</taxon>
        <taxon>Agaricomycetes</taxon>
        <taxon>Polyporales</taxon>
        <taxon>Polyporaceae</taxon>
        <taxon>Trametes</taxon>
    </lineage>
</organism>
<keyword evidence="2" id="KW-1185">Reference proteome</keyword>
<dbReference type="EMBL" id="JANSHE010004616">
    <property type="protein sequence ID" value="KAJ2976034.1"/>
    <property type="molecule type" value="Genomic_DNA"/>
</dbReference>
<gene>
    <name evidence="1" type="ORF">NUW54_g11637</name>
</gene>
<comment type="caution">
    <text evidence="1">The sequence shown here is derived from an EMBL/GenBank/DDBJ whole genome shotgun (WGS) entry which is preliminary data.</text>
</comment>
<reference evidence="1" key="1">
    <citation type="submission" date="2022-08" db="EMBL/GenBank/DDBJ databases">
        <title>Genome Sequence of Pycnoporus sanguineus.</title>
        <authorList>
            <person name="Buettner E."/>
        </authorList>
    </citation>
    <scope>NUCLEOTIDE SEQUENCE</scope>
    <source>
        <strain evidence="1">CG-C14</strain>
    </source>
</reference>
<accession>A0ACC1NAD7</accession>
<protein>
    <submittedName>
        <fullName evidence="1">Uncharacterized protein</fullName>
    </submittedName>
</protein>
<sequence>MAGNRGDSLDLDSDSRCYHALSDPTPFSVCCRLCSWTRLVSRRSWHWSWCWNCASPSNGCQRRPPPSLLSPLSPSDFLLRHPFSPPVLSSAYALPRLLPRRLRLRLSARRSLRLWIPLSRQLAPQTMIPALNNMRQASTENLIAKSTSSSNTQPMPGPSGALVDSETGGGTEVAGAHSGGRAPPGHSAEMPGSFYPISQLQKIAGWSTFPWKSPFFPSVFAGGKPTGHSAGTRIDLNDAPFRMLDEHAELEDGQQLSSAGHGRTKSLGSALSFASTSRKQGHSTKATKRSGQNHGEPEDPTSEDESMADTESTDDDDDDDDDGDDDDDVGGRAVNRSKDPESLRKHRARTKAMAWMDPWMV</sequence>
<dbReference type="Proteomes" id="UP001144978">
    <property type="component" value="Unassembled WGS sequence"/>
</dbReference>
<evidence type="ECO:0000313" key="1">
    <source>
        <dbReference type="EMBL" id="KAJ2976034.1"/>
    </source>
</evidence>
<name>A0ACC1NAD7_9APHY</name>